<accession>A0A401UF20</accession>
<dbReference type="Gene3D" id="3.40.50.1820">
    <property type="entry name" value="alpha/beta hydrolase"/>
    <property type="match status" value="1"/>
</dbReference>
<feature type="chain" id="PRO_5019579001" description="Type 1 glutamine amidotransferase domain-containing protein" evidence="1">
    <location>
        <begin position="25"/>
        <end position="507"/>
    </location>
</feature>
<keyword evidence="1" id="KW-0732">Signal</keyword>
<dbReference type="InterPro" id="IPR029062">
    <property type="entry name" value="Class_I_gatase-like"/>
</dbReference>
<dbReference type="Pfam" id="PF01965">
    <property type="entry name" value="DJ-1_PfpI"/>
    <property type="match status" value="1"/>
</dbReference>
<dbReference type="Pfam" id="PF12697">
    <property type="entry name" value="Abhydrolase_6"/>
    <property type="match status" value="1"/>
</dbReference>
<dbReference type="SUPFAM" id="SSF53474">
    <property type="entry name" value="alpha/beta-Hydrolases"/>
    <property type="match status" value="1"/>
</dbReference>
<dbReference type="RefSeq" id="WP_127124158.1">
    <property type="nucleotide sequence ID" value="NZ_BHXQ01000008.1"/>
</dbReference>
<dbReference type="PANTHER" id="PTHR37017">
    <property type="entry name" value="AB HYDROLASE-1 DOMAIN-CONTAINING PROTEIN-RELATED"/>
    <property type="match status" value="1"/>
</dbReference>
<evidence type="ECO:0000256" key="1">
    <source>
        <dbReference type="SAM" id="SignalP"/>
    </source>
</evidence>
<comment type="caution">
    <text evidence="4">The sequence shown here is derived from an EMBL/GenBank/DDBJ whole genome shotgun (WGS) entry which is preliminary data.</text>
</comment>
<evidence type="ECO:0000259" key="3">
    <source>
        <dbReference type="Pfam" id="PF12697"/>
    </source>
</evidence>
<dbReference type="SUPFAM" id="SSF52317">
    <property type="entry name" value="Class I glutamine amidotransferase-like"/>
    <property type="match status" value="1"/>
</dbReference>
<dbReference type="PANTHER" id="PTHR37017:SF11">
    <property type="entry name" value="ESTERASE_LIPASE_THIOESTERASE DOMAIN-CONTAINING PROTEIN"/>
    <property type="match status" value="1"/>
</dbReference>
<feature type="signal peptide" evidence="1">
    <location>
        <begin position="1"/>
        <end position="24"/>
    </location>
</feature>
<sequence>MIQKQLLSTAFLLIALVHSPSAWSQHNAGNNGKVLLIASNPSISKQTGWPIGVWAAEVIHPYWEFINAGYSVDIASPDGGEVKIDAFSDPEDASKYAAWDYLSLGFLKDPTKAALLKNTLKLSAVDPNDYKAILVCGGQGPMYTFIDNTELHKFFVDFYQTGKPTGVICHGTCILLKTKLPNGKYLVEGKNWTGFANTEENYADAYVGQKIQPFRIQDEAEKMPNSKFVVAPMFQSFAVKDGNLITGQQQNSGSEAAKLIIDQLEEDKTRYPTYVLVHGAWADESAWGFIRNQLAVNANVIVVNLPAHGADNTYGVGVGLNDYVKTVTKEINNVKGKVILVGHSMAGVVISQVAENMPAKIDKLIYVSAYLPKNGENVSGITNKFLNNKPIEVFEFNNDYSLVSIKKDAIANVVCADCPDYMKDALVKYHRAEPTKGLNDSVVLTSKFTGIPKYYIATKNDYAVPFALQQQMIRDNGTVKKVFELPTSHLPFVVMPQEFLNILSQIK</sequence>
<evidence type="ECO:0000259" key="2">
    <source>
        <dbReference type="Pfam" id="PF01965"/>
    </source>
</evidence>
<protein>
    <recommendedName>
        <fullName evidence="6">Type 1 glutamine amidotransferase domain-containing protein</fullName>
    </recommendedName>
</protein>
<dbReference type="EMBL" id="BHXQ01000008">
    <property type="protein sequence ID" value="GCC53509.1"/>
    <property type="molecule type" value="Genomic_DNA"/>
</dbReference>
<evidence type="ECO:0000313" key="5">
    <source>
        <dbReference type="Proteomes" id="UP000288227"/>
    </source>
</evidence>
<feature type="domain" description="AB hydrolase-1" evidence="3">
    <location>
        <begin position="275"/>
        <end position="500"/>
    </location>
</feature>
<organism evidence="4 5">
    <name type="scientific">Chryseotalea sanaruensis</name>
    <dbReference type="NCBI Taxonomy" id="2482724"/>
    <lineage>
        <taxon>Bacteria</taxon>
        <taxon>Pseudomonadati</taxon>
        <taxon>Bacteroidota</taxon>
        <taxon>Cytophagia</taxon>
        <taxon>Cytophagales</taxon>
        <taxon>Chryseotaleaceae</taxon>
        <taxon>Chryseotalea</taxon>
    </lineage>
</organism>
<dbReference type="Gene3D" id="3.40.50.880">
    <property type="match status" value="1"/>
</dbReference>
<feature type="domain" description="DJ-1/PfpI" evidence="2">
    <location>
        <begin position="56"/>
        <end position="261"/>
    </location>
</feature>
<dbReference type="OrthoDB" id="9792284at2"/>
<proteinExistence type="predicted"/>
<gene>
    <name evidence="4" type="ORF">SanaruYs_37540</name>
</gene>
<keyword evidence="5" id="KW-1185">Reference proteome</keyword>
<name>A0A401UF20_9BACT</name>
<dbReference type="InterPro" id="IPR029058">
    <property type="entry name" value="AB_hydrolase_fold"/>
</dbReference>
<dbReference type="InterPro" id="IPR002818">
    <property type="entry name" value="DJ-1/PfpI"/>
</dbReference>
<reference evidence="4 5" key="1">
    <citation type="submission" date="2018-11" db="EMBL/GenBank/DDBJ databases">
        <title>Chryseotalea sanarue gen. nov., sp., nov., a member of the family Cytophagaceae, isolated from a brackish lake in Hamamatsu Japan.</title>
        <authorList>
            <person name="Maejima Y."/>
            <person name="Iino T."/>
            <person name="Muraguchi Y."/>
            <person name="Fukuda K."/>
            <person name="Ohkuma M."/>
            <person name="Moriuchi R."/>
            <person name="Dohra H."/>
            <person name="Kimbara K."/>
            <person name="Shintani M."/>
        </authorList>
    </citation>
    <scope>NUCLEOTIDE SEQUENCE [LARGE SCALE GENOMIC DNA]</scope>
    <source>
        <strain evidence="4 5">Ys</strain>
    </source>
</reference>
<dbReference type="InterPro" id="IPR000073">
    <property type="entry name" value="AB_hydrolase_1"/>
</dbReference>
<evidence type="ECO:0000313" key="4">
    <source>
        <dbReference type="EMBL" id="GCC53509.1"/>
    </source>
</evidence>
<dbReference type="AlphaFoldDB" id="A0A401UF20"/>
<dbReference type="CDD" id="cd03141">
    <property type="entry name" value="GATase1_Hsp31_like"/>
    <property type="match status" value="1"/>
</dbReference>
<dbReference type="Proteomes" id="UP000288227">
    <property type="component" value="Unassembled WGS sequence"/>
</dbReference>
<dbReference type="InterPro" id="IPR052897">
    <property type="entry name" value="Sec-Metab_Biosynth_Hydrolase"/>
</dbReference>
<evidence type="ECO:0008006" key="6">
    <source>
        <dbReference type="Google" id="ProtNLM"/>
    </source>
</evidence>